<evidence type="ECO:0000256" key="1">
    <source>
        <dbReference type="ARBA" id="ARBA00022737"/>
    </source>
</evidence>
<keyword evidence="6" id="KW-1185">Reference proteome</keyword>
<feature type="region of interest" description="Disordered" evidence="4">
    <location>
        <begin position="581"/>
        <end position="608"/>
    </location>
</feature>
<evidence type="ECO:0000256" key="3">
    <source>
        <dbReference type="PROSITE-ProRule" id="PRU00023"/>
    </source>
</evidence>
<feature type="compositionally biased region" description="Polar residues" evidence="4">
    <location>
        <begin position="552"/>
        <end position="563"/>
    </location>
</feature>
<feature type="compositionally biased region" description="Polar residues" evidence="4">
    <location>
        <begin position="525"/>
        <end position="537"/>
    </location>
</feature>
<keyword evidence="2 3" id="KW-0040">ANK repeat</keyword>
<dbReference type="SMART" id="SM00248">
    <property type="entry name" value="ANK"/>
    <property type="match status" value="2"/>
</dbReference>
<dbReference type="InterPro" id="IPR002110">
    <property type="entry name" value="Ankyrin_rpt"/>
</dbReference>
<dbReference type="GO" id="GO:0000976">
    <property type="term" value="F:transcription cis-regulatory region binding"/>
    <property type="evidence" value="ECO:0007669"/>
    <property type="project" value="TreeGrafter"/>
</dbReference>
<feature type="region of interest" description="Disordered" evidence="4">
    <location>
        <begin position="799"/>
        <end position="842"/>
    </location>
</feature>
<dbReference type="GO" id="GO:0045944">
    <property type="term" value="P:positive regulation of transcription by RNA polymerase II"/>
    <property type="evidence" value="ECO:0007669"/>
    <property type="project" value="TreeGrafter"/>
</dbReference>
<dbReference type="EMBL" id="CADCXV010000800">
    <property type="protein sequence ID" value="CAB0035802.1"/>
    <property type="molecule type" value="Genomic_DNA"/>
</dbReference>
<dbReference type="AlphaFoldDB" id="A0A6H5ICR3"/>
<feature type="region of interest" description="Disordered" evidence="4">
    <location>
        <begin position="722"/>
        <end position="753"/>
    </location>
</feature>
<dbReference type="InterPro" id="IPR050663">
    <property type="entry name" value="Ankyrin-SOCS_Box"/>
</dbReference>
<dbReference type="Proteomes" id="UP000479190">
    <property type="component" value="Unassembled WGS sequence"/>
</dbReference>
<dbReference type="GO" id="GO:0005634">
    <property type="term" value="C:nucleus"/>
    <property type="evidence" value="ECO:0007669"/>
    <property type="project" value="TreeGrafter"/>
</dbReference>
<dbReference type="PROSITE" id="PS50297">
    <property type="entry name" value="ANK_REP_REGION"/>
    <property type="match status" value="1"/>
</dbReference>
<evidence type="ECO:0000256" key="2">
    <source>
        <dbReference type="ARBA" id="ARBA00023043"/>
    </source>
</evidence>
<accession>A0A6H5ICR3</accession>
<organism evidence="5 6">
    <name type="scientific">Trichogramma brassicae</name>
    <dbReference type="NCBI Taxonomy" id="86971"/>
    <lineage>
        <taxon>Eukaryota</taxon>
        <taxon>Metazoa</taxon>
        <taxon>Ecdysozoa</taxon>
        <taxon>Arthropoda</taxon>
        <taxon>Hexapoda</taxon>
        <taxon>Insecta</taxon>
        <taxon>Pterygota</taxon>
        <taxon>Neoptera</taxon>
        <taxon>Endopterygota</taxon>
        <taxon>Hymenoptera</taxon>
        <taxon>Apocrita</taxon>
        <taxon>Proctotrupomorpha</taxon>
        <taxon>Chalcidoidea</taxon>
        <taxon>Trichogrammatidae</taxon>
        <taxon>Trichogramma</taxon>
    </lineage>
</organism>
<dbReference type="SUPFAM" id="SSF48403">
    <property type="entry name" value="Ankyrin repeat"/>
    <property type="match status" value="1"/>
</dbReference>
<feature type="repeat" description="ANK" evidence="3">
    <location>
        <begin position="962"/>
        <end position="994"/>
    </location>
</feature>
<evidence type="ECO:0000313" key="6">
    <source>
        <dbReference type="Proteomes" id="UP000479190"/>
    </source>
</evidence>
<dbReference type="PANTHER" id="PTHR24193">
    <property type="entry name" value="ANKYRIN REPEAT PROTEIN"/>
    <property type="match status" value="1"/>
</dbReference>
<protein>
    <submittedName>
        <fullName evidence="5">Uncharacterized protein</fullName>
    </submittedName>
</protein>
<dbReference type="OrthoDB" id="6347145at2759"/>
<reference evidence="5 6" key="1">
    <citation type="submission" date="2020-02" db="EMBL/GenBank/DDBJ databases">
        <authorList>
            <person name="Ferguson B K."/>
        </authorList>
    </citation>
    <scope>NUCLEOTIDE SEQUENCE [LARGE SCALE GENOMIC DNA]</scope>
</reference>
<dbReference type="Pfam" id="PF12796">
    <property type="entry name" value="Ank_2"/>
    <property type="match status" value="1"/>
</dbReference>
<feature type="compositionally biased region" description="Low complexity" evidence="4">
    <location>
        <begin position="815"/>
        <end position="833"/>
    </location>
</feature>
<dbReference type="Gene3D" id="1.25.40.20">
    <property type="entry name" value="Ankyrin repeat-containing domain"/>
    <property type="match status" value="1"/>
</dbReference>
<evidence type="ECO:0000313" key="5">
    <source>
        <dbReference type="EMBL" id="CAB0035802.1"/>
    </source>
</evidence>
<sequence>MDKEQKILHERRDSIPMMLRRKTNQFMSAYPSESPKSINSDASMEAFINAAGSRDGHCSMLSDVSEPEVAPFLMNISEPSFLYSSIMSDSKIDDGSIQMMTQSITDSFIDPQILTDSMMETSMFKEVQDASVIVDFLKQSTSELVMQEDATGYESSATDPSDRTFVNENVDDKNGTYRKSSPNETFVASNDNSKLSDTFVANKSILKDTYSGTSSPILKGSLAKLTHIVAAQSPDTVLSTIGILDTSTPNSMMTTTQTLASEKADATFDLQSSSPQALAGRKPFEAGYQATEPVLRRQTLVGQPGNRAEAAVPNLRSELLKEVRRTSGKFDSTFKLNTNLDGFNDATFEAAPSKNNATFDAVTPKNDATFDAATPKDDMTFIAGSNDVTFDASPPNDEPTSTVANNATFDALAPKDQQALRSDATFDAAAPNDEQALRADATFDAPALKCLQDPKVDTTFAVATSSADATFDVASDRQESKINAAEVKSDETREILKQCSNVLEATYVSKMEPPVSRKIVDTAADPTSQKTKISPVSSVPRFGLVPPKKISTEPNSQPDPNRFNTYRKNPKAVRNNHFSTAQDIAEKNNTNRPSTAPTEIPSTKATNEALNQNRFNTFSKKSGGMLKKMHYVDHGVSADNRAEDSNKFVKPTKQIQPPKTLSKLPQMFQKSNPNLNFAARPSLAKIDVSIGYNKGSQPNMYALGRHKSEQKLRQSEFAMNKCSSQSTESVSSTSSVHSAPDLEDKLSSCSDNSKASYTIKPAETTKTIRKYEGKLALSTPKVKSPPHILENTWVAGSNLPSPILKNGRVTNYPDSSGESRSTSPTTSSPLFSPVGSTQTINKMGIDNGGIETIEENLQTTENVKPVNQIKPLNVINTNASSQLRRPMNYGAAPNATPASTCLEKIRANSARDQILRVQIINHGCTMCEQYSSSSGAAVCLREAQHDPTTRLAHSILSVLDSNGNAPLHWAVSFGNEGLIELLLINGANPNLPNTDGEQPLHIICKIAVNDINDNHILARSFFRLNQVHGLRVEVNAVQGQGVEEAPNTPLQLAVANLLPKLVEILIANGANLQNFSFPNPRYFGQVYGEPPIRAYVMSQMVSKTMFVIFKLKRMGFNLTIREIWTIVHLFNLYSIFDESVKLDENRHRQAATSITIIQNLSLYDLIQLTAREAAHQLPIEASFVFVKSNIWRSHLHALRGVTIKKACARDLCTIMSRYNLIDWTLDVFWKFIIWYRLPLEMCDIILQHLSCKDLCNIIIAAHPNQPN</sequence>
<proteinExistence type="predicted"/>
<feature type="compositionally biased region" description="Low complexity" evidence="4">
    <location>
        <begin position="723"/>
        <end position="738"/>
    </location>
</feature>
<dbReference type="InterPro" id="IPR036770">
    <property type="entry name" value="Ankyrin_rpt-contain_sf"/>
</dbReference>
<evidence type="ECO:0000256" key="4">
    <source>
        <dbReference type="SAM" id="MobiDB-lite"/>
    </source>
</evidence>
<dbReference type="PROSITE" id="PS50088">
    <property type="entry name" value="ANK_REPEAT"/>
    <property type="match status" value="1"/>
</dbReference>
<feature type="region of interest" description="Disordered" evidence="4">
    <location>
        <begin position="522"/>
        <end position="563"/>
    </location>
</feature>
<dbReference type="PANTHER" id="PTHR24193:SF121">
    <property type="entry name" value="ADA2A-CONTAINING COMPLEX COMPONENT 3, ISOFORM D"/>
    <property type="match status" value="1"/>
</dbReference>
<keyword evidence="1" id="KW-0677">Repeat</keyword>
<name>A0A6H5ICR3_9HYME</name>
<gene>
    <name evidence="5" type="ORF">TBRA_LOCUS7685</name>
</gene>